<dbReference type="InterPro" id="IPR008538">
    <property type="entry name" value="Uma2"/>
</dbReference>
<dbReference type="eggNOG" id="COG4636">
    <property type="taxonomic scope" value="Bacteria"/>
</dbReference>
<gene>
    <name evidence="2" type="ORF">PROH_18980</name>
</gene>
<reference evidence="2" key="1">
    <citation type="submission" date="2012-04" db="EMBL/GenBank/DDBJ databases">
        <authorList>
            <person name="Borisov I.G."/>
            <person name="Ivanikova N.V."/>
            <person name="Pinevich A.V."/>
        </authorList>
    </citation>
    <scope>NUCLEOTIDE SEQUENCE [LARGE SCALE GENOMIC DNA]</scope>
    <source>
        <strain evidence="2">CALU 1027</strain>
    </source>
</reference>
<accession>A0A0M2PVV4</accession>
<protein>
    <recommendedName>
        <fullName evidence="1">Putative restriction endonuclease domain-containing protein</fullName>
    </recommendedName>
</protein>
<evidence type="ECO:0000259" key="1">
    <source>
        <dbReference type="Pfam" id="PF05685"/>
    </source>
</evidence>
<name>A0A0M2PVV4_PROHO</name>
<dbReference type="Pfam" id="PF05685">
    <property type="entry name" value="Uma2"/>
    <property type="match status" value="1"/>
</dbReference>
<keyword evidence="3" id="KW-1185">Reference proteome</keyword>
<dbReference type="CDD" id="cd06260">
    <property type="entry name" value="DUF820-like"/>
    <property type="match status" value="1"/>
</dbReference>
<dbReference type="Gene3D" id="3.90.1570.10">
    <property type="entry name" value="tt1808, chain A"/>
    <property type="match status" value="1"/>
</dbReference>
<dbReference type="InterPro" id="IPR012296">
    <property type="entry name" value="Nuclease_put_TT1808"/>
</dbReference>
<proteinExistence type="predicted"/>
<feature type="domain" description="Putative restriction endonuclease" evidence="1">
    <location>
        <begin position="19"/>
        <end position="183"/>
    </location>
</feature>
<dbReference type="InterPro" id="IPR011335">
    <property type="entry name" value="Restrct_endonuc-II-like"/>
</dbReference>
<organism evidence="2 3">
    <name type="scientific">Prochlorothrix hollandica PCC 9006 = CALU 1027</name>
    <dbReference type="NCBI Taxonomy" id="317619"/>
    <lineage>
        <taxon>Bacteria</taxon>
        <taxon>Bacillati</taxon>
        <taxon>Cyanobacteriota</taxon>
        <taxon>Cyanophyceae</taxon>
        <taxon>Prochlorotrichales</taxon>
        <taxon>Prochlorotrichaceae</taxon>
        <taxon>Prochlorothrix</taxon>
    </lineage>
</organism>
<comment type="caution">
    <text evidence="2">The sequence shown here is derived from an EMBL/GenBank/DDBJ whole genome shotgun (WGS) entry which is preliminary data.</text>
</comment>
<dbReference type="EMBL" id="AJTX02000008">
    <property type="protein sequence ID" value="KKI98496.1"/>
    <property type="molecule type" value="Genomic_DNA"/>
</dbReference>
<evidence type="ECO:0000313" key="3">
    <source>
        <dbReference type="Proteomes" id="UP000034681"/>
    </source>
</evidence>
<sequence>MIQTLMAPEQRLTLTNISWEHYETLLNLLGDRPLRFTYSHGTLELMILSFQHERYKKLLARLVETLAEEWDIPLVGGGSTTCKRQDLERGLEPDECFYSQNAAAIQGKQRLDLRHDPPPDLALEIDITHRTLDRRTIYAALGVGEVWEFDGQTLQFWQLVQGQYQEITTSHTFPRLTPDHLLPWILKAETLNDTALIRAFRQSLRSGTWESG</sequence>
<dbReference type="AlphaFoldDB" id="A0A0M2PVV4"/>
<dbReference type="Proteomes" id="UP000034681">
    <property type="component" value="Unassembled WGS sequence"/>
</dbReference>
<dbReference type="STRING" id="317619.GCA_000332315_02796"/>
<dbReference type="RefSeq" id="WP_017713099.1">
    <property type="nucleotide sequence ID" value="NZ_KB235938.1"/>
</dbReference>
<dbReference type="PANTHER" id="PTHR47152">
    <property type="entry name" value="SLR2084 PROTEIN-RELATED"/>
    <property type="match status" value="1"/>
</dbReference>
<dbReference type="SUPFAM" id="SSF52980">
    <property type="entry name" value="Restriction endonuclease-like"/>
    <property type="match status" value="1"/>
</dbReference>
<evidence type="ECO:0000313" key="2">
    <source>
        <dbReference type="EMBL" id="KKI98496.1"/>
    </source>
</evidence>